<proteinExistence type="inferred from homology"/>
<dbReference type="RefSeq" id="WP_109921501.1">
    <property type="nucleotide sequence ID" value="NZ_QGLF01000003.1"/>
</dbReference>
<evidence type="ECO:0000313" key="4">
    <source>
        <dbReference type="Proteomes" id="UP000246077"/>
    </source>
</evidence>
<accession>A0A317E193</accession>
<dbReference type="Proteomes" id="UP000246077">
    <property type="component" value="Unassembled WGS sequence"/>
</dbReference>
<dbReference type="InterPro" id="IPR051803">
    <property type="entry name" value="TA_system_RelE-like_toxin"/>
</dbReference>
<dbReference type="PANTHER" id="PTHR33755:SF7">
    <property type="entry name" value="TOXIN MODULE OF TOXIN-ANTITOXIN SYSTEM RELE_STBE FAMILY"/>
    <property type="match status" value="1"/>
</dbReference>
<name>A0A317E193_9PROT</name>
<dbReference type="OrthoDB" id="121597at2"/>
<protein>
    <submittedName>
        <fullName evidence="3">Plasmid stabilization protein</fullName>
    </submittedName>
</protein>
<comment type="caution">
    <text evidence="3">The sequence shown here is derived from an EMBL/GenBank/DDBJ whole genome shotgun (WGS) entry which is preliminary data.</text>
</comment>
<keyword evidence="2" id="KW-1277">Toxin-antitoxin system</keyword>
<dbReference type="PANTHER" id="PTHR33755">
    <property type="entry name" value="TOXIN PARE1-RELATED"/>
    <property type="match status" value="1"/>
</dbReference>
<gene>
    <name evidence="3" type="ORF">DKG75_12765</name>
</gene>
<dbReference type="Pfam" id="PF05016">
    <property type="entry name" value="ParE_toxin"/>
    <property type="match status" value="1"/>
</dbReference>
<dbReference type="InterPro" id="IPR007712">
    <property type="entry name" value="RelE/ParE_toxin"/>
</dbReference>
<dbReference type="Gene3D" id="3.30.2310.20">
    <property type="entry name" value="RelE-like"/>
    <property type="match status" value="1"/>
</dbReference>
<evidence type="ECO:0000313" key="3">
    <source>
        <dbReference type="EMBL" id="PWR20857.1"/>
    </source>
</evidence>
<reference evidence="4" key="1">
    <citation type="submission" date="2018-05" db="EMBL/GenBank/DDBJ databases">
        <title>Zavarzinia sp. HR-AS.</title>
        <authorList>
            <person name="Lee Y."/>
            <person name="Jeon C.O."/>
        </authorList>
    </citation>
    <scope>NUCLEOTIDE SEQUENCE [LARGE SCALE GENOMIC DNA]</scope>
    <source>
        <strain evidence="4">DSM 1231</strain>
    </source>
</reference>
<evidence type="ECO:0000256" key="2">
    <source>
        <dbReference type="ARBA" id="ARBA00022649"/>
    </source>
</evidence>
<sequence>MACPLIWTANALDDVGRLHRWLKPKDADAARRAVAAIRDGVKLLAQAPQAGRPAKDMAPEYREKLIDFGNSGYVVLYRLDGETVVLLAVRHQKEAGYQ</sequence>
<dbReference type="InterPro" id="IPR035093">
    <property type="entry name" value="RelE/ParE_toxin_dom_sf"/>
</dbReference>
<comment type="similarity">
    <text evidence="1">Belongs to the RelE toxin family.</text>
</comment>
<dbReference type="AlphaFoldDB" id="A0A317E193"/>
<keyword evidence="4" id="KW-1185">Reference proteome</keyword>
<dbReference type="EMBL" id="QGLF01000003">
    <property type="protein sequence ID" value="PWR20857.1"/>
    <property type="molecule type" value="Genomic_DNA"/>
</dbReference>
<organism evidence="3 4">
    <name type="scientific">Zavarzinia compransoris</name>
    <dbReference type="NCBI Taxonomy" id="1264899"/>
    <lineage>
        <taxon>Bacteria</taxon>
        <taxon>Pseudomonadati</taxon>
        <taxon>Pseudomonadota</taxon>
        <taxon>Alphaproteobacteria</taxon>
        <taxon>Rhodospirillales</taxon>
        <taxon>Zavarziniaceae</taxon>
        <taxon>Zavarzinia</taxon>
    </lineage>
</organism>
<evidence type="ECO:0000256" key="1">
    <source>
        <dbReference type="ARBA" id="ARBA00006226"/>
    </source>
</evidence>